<dbReference type="AlphaFoldDB" id="A0A2M9YLK3"/>
<organism evidence="1 4">
    <name type="scientific">Leptospira adleri</name>
    <dbReference type="NCBI Taxonomy" id="2023186"/>
    <lineage>
        <taxon>Bacteria</taxon>
        <taxon>Pseudomonadati</taxon>
        <taxon>Spirochaetota</taxon>
        <taxon>Spirochaetia</taxon>
        <taxon>Leptospirales</taxon>
        <taxon>Leptospiraceae</taxon>
        <taxon>Leptospira</taxon>
    </lineage>
</organism>
<dbReference type="Proteomes" id="UP000232188">
    <property type="component" value="Unassembled WGS sequence"/>
</dbReference>
<evidence type="ECO:0000313" key="3">
    <source>
        <dbReference type="Proteomes" id="UP000232149"/>
    </source>
</evidence>
<accession>A0A2M9YLK3</accession>
<proteinExistence type="predicted"/>
<protein>
    <submittedName>
        <fullName evidence="1">Uncharacterized protein</fullName>
    </submittedName>
</protein>
<dbReference type="Proteomes" id="UP000232149">
    <property type="component" value="Unassembled WGS sequence"/>
</dbReference>
<dbReference type="EMBL" id="NPDU01000003">
    <property type="protein sequence ID" value="PJZ63604.1"/>
    <property type="molecule type" value="Genomic_DNA"/>
</dbReference>
<reference evidence="3 4" key="1">
    <citation type="submission" date="2017-07" db="EMBL/GenBank/DDBJ databases">
        <title>Leptospira spp. isolated from tropical soils.</title>
        <authorList>
            <person name="Thibeaux R."/>
            <person name="Iraola G."/>
            <person name="Ferres I."/>
            <person name="Bierque E."/>
            <person name="Girault D."/>
            <person name="Soupe-Gilbert M.-E."/>
            <person name="Picardeau M."/>
            <person name="Goarant C."/>
        </authorList>
    </citation>
    <scope>NUCLEOTIDE SEQUENCE [LARGE SCALE GENOMIC DNA]</scope>
    <source>
        <strain evidence="1 4">FH2-B-C1</strain>
        <strain evidence="2 3">FH2-B-D1</strain>
    </source>
</reference>
<evidence type="ECO:0000313" key="2">
    <source>
        <dbReference type="EMBL" id="PJZ63604.1"/>
    </source>
</evidence>
<sequence>MWNCSVIFPNKKQSSFKPRNVGGLTKIGRGRTRWNVSQNLEEKFPELLKHSRSSYEFCRLDALTKFQRKIS</sequence>
<gene>
    <name evidence="2" type="ORF">CH376_01795</name>
    <name evidence="1" type="ORF">CH380_14775</name>
</gene>
<comment type="caution">
    <text evidence="1">The sequence shown here is derived from an EMBL/GenBank/DDBJ whole genome shotgun (WGS) entry which is preliminary data.</text>
</comment>
<evidence type="ECO:0000313" key="1">
    <source>
        <dbReference type="EMBL" id="PJZ52431.1"/>
    </source>
</evidence>
<dbReference type="EMBL" id="NPDV01000013">
    <property type="protein sequence ID" value="PJZ52431.1"/>
    <property type="molecule type" value="Genomic_DNA"/>
</dbReference>
<keyword evidence="3" id="KW-1185">Reference proteome</keyword>
<evidence type="ECO:0000313" key="4">
    <source>
        <dbReference type="Proteomes" id="UP000232188"/>
    </source>
</evidence>
<name>A0A2M9YLK3_9LEPT</name>